<dbReference type="VEuPathDB" id="FungiDB:PGTG_11673"/>
<dbReference type="KEGG" id="pgr:PGTG_11673"/>
<dbReference type="InterPro" id="IPR044862">
    <property type="entry name" value="Pro_4_hyd_alph_FE2OG_OXY"/>
</dbReference>
<reference key="1">
    <citation type="submission" date="2007-01" db="EMBL/GenBank/DDBJ databases">
        <title>The Genome Sequence of Puccinia graminis f. sp. tritici Strain CRL 75-36-700-3.</title>
        <authorList>
            <consortium name="The Broad Institute Genome Sequencing Platform"/>
            <person name="Birren B."/>
            <person name="Lander E."/>
            <person name="Galagan J."/>
            <person name="Nusbaum C."/>
            <person name="Devon K."/>
            <person name="Cuomo C."/>
            <person name="Jaffe D."/>
            <person name="Butler J."/>
            <person name="Alvarez P."/>
            <person name="Gnerre S."/>
            <person name="Grabherr M."/>
            <person name="Mauceli E."/>
            <person name="Brockman W."/>
            <person name="Young S."/>
            <person name="LaButti K."/>
            <person name="Sykes S."/>
            <person name="DeCaprio D."/>
            <person name="Crawford M."/>
            <person name="Koehrsen M."/>
            <person name="Engels R."/>
            <person name="Montgomery P."/>
            <person name="Pearson M."/>
            <person name="Howarth C."/>
            <person name="Larson L."/>
            <person name="White J."/>
            <person name="Zeng Q."/>
            <person name="Kodira C."/>
            <person name="Yandava C."/>
            <person name="Alvarado L."/>
            <person name="O'Leary S."/>
            <person name="Szabo L."/>
            <person name="Dean R."/>
            <person name="Schein J."/>
        </authorList>
    </citation>
    <scope>NUCLEOTIDE SEQUENCE</scope>
    <source>
        <strain>CRL 75-36-700-3</strain>
    </source>
</reference>
<name>E3KNP2_PUCGT</name>
<gene>
    <name evidence="2" type="ORF">PGTG_11673</name>
</gene>
<proteinExistence type="predicted"/>
<protein>
    <recommendedName>
        <fullName evidence="1">Prolyl 4-hydroxylase alpha subunit Fe(2+) 2OG dioxygenase domain-containing protein</fullName>
    </recommendedName>
</protein>
<sequence>MARYSNYRSPDKFKKGLYEAFQAITTPGTYAAWEELATTPPAGLHVDGVGDIAMPLAEKRVRELIANAHQAPYGRRSETLVDLSVRNTWEIDGARLRFLDPAWKRYLKSLAKRVAVLLGVDGRIRADLYKLLIYEKGAMFKSHTDTERTPGMFGTLVICLPSAHAGGEVVVKHNGQTKTLRTSDATQSFACWYSDVTHEVLPVKSGYRCVLTYNLVTQPDRPRPKASVVESQKDPLRKMLGSWLEDLAANSSTPSYLYHTLEHSYTEASMSLEALKAQDFARVQALQDLANELPFQIYLALVERMEQGDTEVPFPRKRHRCVSKFESVETEDEDVDCPFFQVDLEWDRQVKSLHKLDGIIVARDYHLNVNNFVEEDPFRCVDGTEDNYKPYQGNWGPSGSPAIHWFRRSAFVILPRQSLGNYLAECCGRDQYSTPLNMPVTFFDWAEEWLNTLPEAERAEKYRTWIPSIIHRHQSVADRIDFVKRISNFINNSALPARSFPDKSWADGVVHDIIKNLLKVTTKGSAVPNAADGNAIVSAIFQLDETWPAKLELITTLFEAFPQSQAVGFLLGLLSQLKTLGTAPQLPIPDTTELRRRLSLRLFNNERTPSTIITHSSKRGGEKQIVVTPQAMVEFACDLHDLSTDTNNLLELFILQIKDHCPKFPGEGIRKAWIPFLCQLIPALVSRSISINTPPYQQLARKLVKYGVKKLGPCPQPDPNTPRPRIRCPCSDCVSLKRFLRDPNQVVGRFQLPQARRNHIYESLDEPGFDCIRKTEHIGRPHTLIVTKRLTLENKIKDWKDLRFEIYGPLAKNIQPELLEALLGVQGAAVVQSLGGIQPAPAVSTTRAN</sequence>
<evidence type="ECO:0000259" key="1">
    <source>
        <dbReference type="Pfam" id="PF13640"/>
    </source>
</evidence>
<reference evidence="3" key="2">
    <citation type="journal article" date="2011" name="Proc. Natl. Acad. Sci. U.S.A.">
        <title>Obligate biotrophy features unraveled by the genomic analysis of rust fungi.</title>
        <authorList>
            <person name="Duplessis S."/>
            <person name="Cuomo C.A."/>
            <person name="Lin Y.-C."/>
            <person name="Aerts A."/>
            <person name="Tisserant E."/>
            <person name="Veneault-Fourrey C."/>
            <person name="Joly D.L."/>
            <person name="Hacquard S."/>
            <person name="Amselem J."/>
            <person name="Cantarel B.L."/>
            <person name="Chiu R."/>
            <person name="Coutinho P.M."/>
            <person name="Feau N."/>
            <person name="Field M."/>
            <person name="Frey P."/>
            <person name="Gelhaye E."/>
            <person name="Goldberg J."/>
            <person name="Grabherr M.G."/>
            <person name="Kodira C.D."/>
            <person name="Kohler A."/>
            <person name="Kuees U."/>
            <person name="Lindquist E.A."/>
            <person name="Lucas S.M."/>
            <person name="Mago R."/>
            <person name="Mauceli E."/>
            <person name="Morin E."/>
            <person name="Murat C."/>
            <person name="Pangilinan J.L."/>
            <person name="Park R."/>
            <person name="Pearson M."/>
            <person name="Quesneville H."/>
            <person name="Rouhier N."/>
            <person name="Sakthikumar S."/>
            <person name="Salamov A.A."/>
            <person name="Schmutz J."/>
            <person name="Selles B."/>
            <person name="Shapiro H."/>
            <person name="Tanguay P."/>
            <person name="Tuskan G.A."/>
            <person name="Henrissat B."/>
            <person name="Van de Peer Y."/>
            <person name="Rouze P."/>
            <person name="Ellis J.G."/>
            <person name="Dodds P.N."/>
            <person name="Schein J.E."/>
            <person name="Zhong S."/>
            <person name="Hamelin R.C."/>
            <person name="Grigoriev I.V."/>
            <person name="Szabo L.J."/>
            <person name="Martin F."/>
        </authorList>
    </citation>
    <scope>NUCLEOTIDE SEQUENCE [LARGE SCALE GENOMIC DNA]</scope>
    <source>
        <strain evidence="3">CRL 75-36-700-3 / race SCCL</strain>
    </source>
</reference>
<feature type="domain" description="Prolyl 4-hydroxylase alpha subunit Fe(2+) 2OG dioxygenase" evidence="1">
    <location>
        <begin position="130"/>
        <end position="214"/>
    </location>
</feature>
<dbReference type="PANTHER" id="PTHR33099:SF7">
    <property type="entry name" value="MYND-TYPE DOMAIN-CONTAINING PROTEIN"/>
    <property type="match status" value="1"/>
</dbReference>
<dbReference type="HOGENOM" id="CLU_007520_1_0_1"/>
<dbReference type="OrthoDB" id="124582at2759"/>
<dbReference type="Pfam" id="PF13640">
    <property type="entry name" value="2OG-FeII_Oxy_3"/>
    <property type="match status" value="1"/>
</dbReference>
<dbReference type="InParanoid" id="E3KNP2"/>
<evidence type="ECO:0000313" key="3">
    <source>
        <dbReference type="Proteomes" id="UP000008783"/>
    </source>
</evidence>
<keyword evidence="3" id="KW-1185">Reference proteome</keyword>
<dbReference type="EMBL" id="DS178297">
    <property type="protein sequence ID" value="EFP85917.2"/>
    <property type="molecule type" value="Genomic_DNA"/>
</dbReference>
<dbReference type="Gene3D" id="2.60.120.620">
    <property type="entry name" value="q2cbj1_9rhob like domain"/>
    <property type="match status" value="1"/>
</dbReference>
<dbReference type="eggNOG" id="ENOG502QWAB">
    <property type="taxonomic scope" value="Eukaryota"/>
</dbReference>
<dbReference type="RefSeq" id="XP_003330336.2">
    <property type="nucleotide sequence ID" value="XM_003330288.2"/>
</dbReference>
<organism evidence="2 3">
    <name type="scientific">Puccinia graminis f. sp. tritici (strain CRL 75-36-700-3 / race SCCL)</name>
    <name type="common">Black stem rust fungus</name>
    <dbReference type="NCBI Taxonomy" id="418459"/>
    <lineage>
        <taxon>Eukaryota</taxon>
        <taxon>Fungi</taxon>
        <taxon>Dikarya</taxon>
        <taxon>Basidiomycota</taxon>
        <taxon>Pucciniomycotina</taxon>
        <taxon>Pucciniomycetes</taxon>
        <taxon>Pucciniales</taxon>
        <taxon>Pucciniaceae</taxon>
        <taxon>Puccinia</taxon>
    </lineage>
</organism>
<dbReference type="GeneID" id="10539916"/>
<dbReference type="AlphaFoldDB" id="E3KNP2"/>
<dbReference type="PANTHER" id="PTHR33099">
    <property type="entry name" value="FE2OG DIOXYGENASE DOMAIN-CONTAINING PROTEIN"/>
    <property type="match status" value="1"/>
</dbReference>
<accession>E3KNP2</accession>
<evidence type="ECO:0000313" key="2">
    <source>
        <dbReference type="EMBL" id="EFP85917.2"/>
    </source>
</evidence>
<dbReference type="Proteomes" id="UP000008783">
    <property type="component" value="Unassembled WGS sequence"/>
</dbReference>